<evidence type="ECO:0000259" key="13">
    <source>
        <dbReference type="Pfam" id="PF07715"/>
    </source>
</evidence>
<evidence type="ECO:0000256" key="4">
    <source>
        <dbReference type="ARBA" id="ARBA00022692"/>
    </source>
</evidence>
<dbReference type="PANTHER" id="PTHR30069">
    <property type="entry name" value="TONB-DEPENDENT OUTER MEMBRANE RECEPTOR"/>
    <property type="match status" value="1"/>
</dbReference>
<dbReference type="OrthoDB" id="9768177at2"/>
<dbReference type="InterPro" id="IPR012910">
    <property type="entry name" value="Plug_dom"/>
</dbReference>
<dbReference type="GO" id="GO:0015344">
    <property type="term" value="F:siderophore uptake transmembrane transporter activity"/>
    <property type="evidence" value="ECO:0007669"/>
    <property type="project" value="TreeGrafter"/>
</dbReference>
<dbReference type="AlphaFoldDB" id="A0A6A7W7K1"/>
<protein>
    <submittedName>
        <fullName evidence="14">TonB-dependent receptor</fullName>
    </submittedName>
</protein>
<evidence type="ECO:0000259" key="12">
    <source>
        <dbReference type="Pfam" id="PF00593"/>
    </source>
</evidence>
<name>A0A6A7W7K1_9BACT</name>
<evidence type="ECO:0000313" key="14">
    <source>
        <dbReference type="EMBL" id="MQP10427.1"/>
    </source>
</evidence>
<keyword evidence="15" id="KW-1185">Reference proteome</keyword>
<keyword evidence="4 10" id="KW-0812">Transmembrane</keyword>
<keyword evidence="8 14" id="KW-0675">Receptor</keyword>
<evidence type="ECO:0000256" key="7">
    <source>
        <dbReference type="ARBA" id="ARBA00023136"/>
    </source>
</evidence>
<evidence type="ECO:0000256" key="8">
    <source>
        <dbReference type="ARBA" id="ARBA00023170"/>
    </source>
</evidence>
<proteinExistence type="inferred from homology"/>
<comment type="similarity">
    <text evidence="10 11">Belongs to the TonB-dependent receptor family.</text>
</comment>
<keyword evidence="5" id="KW-0732">Signal</keyword>
<keyword evidence="7 10" id="KW-0472">Membrane</keyword>
<evidence type="ECO:0000256" key="11">
    <source>
        <dbReference type="RuleBase" id="RU003357"/>
    </source>
</evidence>
<dbReference type="SUPFAM" id="SSF49464">
    <property type="entry name" value="Carboxypeptidase regulatory domain-like"/>
    <property type="match status" value="1"/>
</dbReference>
<dbReference type="InterPro" id="IPR023996">
    <property type="entry name" value="TonB-dep_OMP_SusC/RagA"/>
</dbReference>
<evidence type="ECO:0000256" key="10">
    <source>
        <dbReference type="PROSITE-ProRule" id="PRU01360"/>
    </source>
</evidence>
<keyword evidence="2 10" id="KW-0813">Transport</keyword>
<dbReference type="SUPFAM" id="SSF56935">
    <property type="entry name" value="Porins"/>
    <property type="match status" value="1"/>
</dbReference>
<dbReference type="GO" id="GO:0009279">
    <property type="term" value="C:cell outer membrane"/>
    <property type="evidence" value="ECO:0007669"/>
    <property type="project" value="UniProtKB-SubCell"/>
</dbReference>
<dbReference type="InterPro" id="IPR037066">
    <property type="entry name" value="Plug_dom_sf"/>
</dbReference>
<dbReference type="GO" id="GO:0044718">
    <property type="term" value="P:siderophore transmembrane transport"/>
    <property type="evidence" value="ECO:0007669"/>
    <property type="project" value="TreeGrafter"/>
</dbReference>
<reference evidence="14 15" key="1">
    <citation type="submission" date="2019-09" db="EMBL/GenBank/DDBJ databases">
        <title>Distinct polysaccharide growth profiles of human intestinal Prevotella copri isolates.</title>
        <authorList>
            <person name="Fehlner-Peach H."/>
            <person name="Magnabosco C."/>
            <person name="Raghavan V."/>
            <person name="Scher J.U."/>
            <person name="Tett A."/>
            <person name="Cox L.M."/>
            <person name="Gottsegen C."/>
            <person name="Watters A."/>
            <person name="Wiltshire- Gordon J.D."/>
            <person name="Segata N."/>
            <person name="Bonneau R."/>
            <person name="Littman D.R."/>
        </authorList>
    </citation>
    <scope>NUCLEOTIDE SEQUENCE [LARGE SCALE GENOMIC DNA]</scope>
    <source>
        <strain evidence="15">iAQ1173</strain>
    </source>
</reference>
<dbReference type="Pfam" id="PF07715">
    <property type="entry name" value="Plug"/>
    <property type="match status" value="1"/>
</dbReference>
<dbReference type="Gene3D" id="2.170.130.10">
    <property type="entry name" value="TonB-dependent receptor, plug domain"/>
    <property type="match status" value="1"/>
</dbReference>
<dbReference type="InterPro" id="IPR039426">
    <property type="entry name" value="TonB-dep_rcpt-like"/>
</dbReference>
<dbReference type="InterPro" id="IPR008969">
    <property type="entry name" value="CarboxyPept-like_regulatory"/>
</dbReference>
<dbReference type="NCBIfam" id="TIGR04057">
    <property type="entry name" value="SusC_RagA_signa"/>
    <property type="match status" value="1"/>
</dbReference>
<evidence type="ECO:0000313" key="15">
    <source>
        <dbReference type="Proteomes" id="UP000384372"/>
    </source>
</evidence>
<evidence type="ECO:0000256" key="9">
    <source>
        <dbReference type="ARBA" id="ARBA00023237"/>
    </source>
</evidence>
<comment type="caution">
    <text evidence="14">The sequence shown here is derived from an EMBL/GenBank/DDBJ whole genome shotgun (WGS) entry which is preliminary data.</text>
</comment>
<gene>
    <name evidence="14" type="ORF">F7D20_00240</name>
</gene>
<accession>A0A6A7W7K1</accession>
<dbReference type="InterPro" id="IPR023997">
    <property type="entry name" value="TonB-dep_OMP_SusC/RagA_CS"/>
</dbReference>
<dbReference type="InterPro" id="IPR000531">
    <property type="entry name" value="Beta-barrel_TonB"/>
</dbReference>
<comment type="subcellular location">
    <subcellularLocation>
        <location evidence="1 10">Cell outer membrane</location>
        <topology evidence="1 10">Multi-pass membrane protein</topology>
    </subcellularLocation>
</comment>
<organism evidence="14 15">
    <name type="scientific">Segatella copri</name>
    <dbReference type="NCBI Taxonomy" id="165179"/>
    <lineage>
        <taxon>Bacteria</taxon>
        <taxon>Pseudomonadati</taxon>
        <taxon>Bacteroidota</taxon>
        <taxon>Bacteroidia</taxon>
        <taxon>Bacteroidales</taxon>
        <taxon>Prevotellaceae</taxon>
        <taxon>Segatella</taxon>
    </lineage>
</organism>
<feature type="domain" description="TonB-dependent receptor plug" evidence="13">
    <location>
        <begin position="142"/>
        <end position="261"/>
    </location>
</feature>
<dbReference type="PANTHER" id="PTHR30069:SF29">
    <property type="entry name" value="HEMOGLOBIN AND HEMOGLOBIN-HAPTOGLOBIN-BINDING PROTEIN 1-RELATED"/>
    <property type="match status" value="1"/>
</dbReference>
<keyword evidence="3 10" id="KW-1134">Transmembrane beta strand</keyword>
<dbReference type="Pfam" id="PF13715">
    <property type="entry name" value="CarbopepD_reg_2"/>
    <property type="match status" value="1"/>
</dbReference>
<evidence type="ECO:0000256" key="5">
    <source>
        <dbReference type="ARBA" id="ARBA00022729"/>
    </source>
</evidence>
<evidence type="ECO:0000256" key="1">
    <source>
        <dbReference type="ARBA" id="ARBA00004571"/>
    </source>
</evidence>
<dbReference type="Proteomes" id="UP000384372">
    <property type="component" value="Unassembled WGS sequence"/>
</dbReference>
<dbReference type="PROSITE" id="PS52016">
    <property type="entry name" value="TONB_DEPENDENT_REC_3"/>
    <property type="match status" value="1"/>
</dbReference>
<feature type="domain" description="TonB-dependent receptor-like beta-barrel" evidence="12">
    <location>
        <begin position="429"/>
        <end position="808"/>
    </location>
</feature>
<dbReference type="EMBL" id="VZAD01000004">
    <property type="protein sequence ID" value="MQP10427.1"/>
    <property type="molecule type" value="Genomic_DNA"/>
</dbReference>
<dbReference type="Gene3D" id="2.60.40.1120">
    <property type="entry name" value="Carboxypeptidase-like, regulatory domain"/>
    <property type="match status" value="1"/>
</dbReference>
<dbReference type="Gene3D" id="2.40.170.20">
    <property type="entry name" value="TonB-dependent receptor, beta-barrel domain"/>
    <property type="match status" value="1"/>
</dbReference>
<dbReference type="InterPro" id="IPR036942">
    <property type="entry name" value="Beta-barrel_TonB_sf"/>
</dbReference>
<keyword evidence="9 10" id="KW-0998">Cell outer membrane</keyword>
<evidence type="ECO:0000256" key="3">
    <source>
        <dbReference type="ARBA" id="ARBA00022452"/>
    </source>
</evidence>
<keyword evidence="6 11" id="KW-0798">TonB box</keyword>
<dbReference type="Pfam" id="PF00593">
    <property type="entry name" value="TonB_dep_Rec_b-barrel"/>
    <property type="match status" value="1"/>
</dbReference>
<sequence>MKKQYLHSAGSIRFSASFINRMLLLCLLGIVMPQAIYSATSYSVQQRETVSGVIIDANTQETIVGASIMLKGSSQGTVTDIDGKFSLSVSKLPVTLVVSYVGYQKKEVKVSSLDGALTISLTEDTQMMDEVIVTGYGTFKKSAYAGSAANVKADKIADVPSVSFQDMLQGNATGVQFTSASGQPGASSSINIRGMGSINAANTPLYVIDGVPMISGNISSLDSDSGLDIMSTINTNDIQSITVIKDAAAASLYGSRAANGVIIITTKQGQQGKPKVSLQADWGFSDFAMEYRPVMSGQQRRDYIYNGLYAGALRDGESEEDAKAYADENIDTYAPVPWCGFVDWDDVLFKKGSHQQYEASLSGGTDKFKYYSSLSYLKQEGITQRSGLERLSGRLNVDYKATNKLTLGANILFSSVNQDVYSEGFTYTSPFYSSRSAVTPSDPVYNEDGTWNRALIRIGDRNPALANEYDSQREYVTRTFNTIYGQYEFIKDLKFKTTFSYDYITTKGKDWADPRTSNGDDINGGMSKKFYERRKMMWGNQLTYKQTFANVHHLDELLGYEIDDQYRDYLSGYATNFATPDKNDISNGKKTESVGGSDSRTRMVSYIGRVNYDYDNKYFLGLSYRVDGSSRLQRSHRWGNFWSVSGAWRIIDEDFMKPMSDWLTDLKLRASYGVNGTLPSDYYGYMALSSLSNGYNEQPAIIISQLANDNLKWETNYNLNLGLDFSLFNRVNVTLEYYLRNTKNLLMDSPVSMTTGFSSYLMNVGQLRNQGVELEINSTNFKTKDFEWKTTFNLSHNTNKVVNLDGDQTEIVSGTQIHKIGHSYRTFYMIEFAGINPENGNPQFYKNDLLEDGSYSKEITEKASEAKSIMLDKHAEPNITGGLYNSFRYKWFDLSFLFNYQFGGWSYDTWAQKTEHGGYDMEANIPTYYADSWKKPGDVTKYEQFYEKSSSVAMHKITNSRRLHSTDFLRLKAFTLGFTLPKQWLSSVGLSNARIYMSANNLWTWAAWDYYDPESVVNGSATQATPPLKTVTFGLNVNF</sequence>
<dbReference type="NCBIfam" id="TIGR04056">
    <property type="entry name" value="OMP_RagA_SusC"/>
    <property type="match status" value="1"/>
</dbReference>
<evidence type="ECO:0000256" key="6">
    <source>
        <dbReference type="ARBA" id="ARBA00023077"/>
    </source>
</evidence>
<evidence type="ECO:0000256" key="2">
    <source>
        <dbReference type="ARBA" id="ARBA00022448"/>
    </source>
</evidence>